<feature type="compositionally biased region" description="Polar residues" evidence="1">
    <location>
        <begin position="10"/>
        <end position="30"/>
    </location>
</feature>
<keyword evidence="3" id="KW-1185">Reference proteome</keyword>
<dbReference type="Proteomes" id="UP001578633">
    <property type="component" value="Chromosome 1"/>
</dbReference>
<dbReference type="EMBL" id="JBHGVX010000001">
    <property type="protein sequence ID" value="KAL1800812.1"/>
    <property type="molecule type" value="Genomic_DNA"/>
</dbReference>
<comment type="caution">
    <text evidence="2">The sequence shown here is derived from an EMBL/GenBank/DDBJ whole genome shotgun (WGS) entry which is preliminary data.</text>
</comment>
<gene>
    <name evidence="2" type="ORF">ACET3X_001154</name>
</gene>
<feature type="region of interest" description="Disordered" evidence="1">
    <location>
        <begin position="1"/>
        <end position="182"/>
    </location>
</feature>
<feature type="compositionally biased region" description="Basic and acidic residues" evidence="1">
    <location>
        <begin position="167"/>
        <end position="182"/>
    </location>
</feature>
<organism evidence="2 3">
    <name type="scientific">Alternaria dauci</name>
    <dbReference type="NCBI Taxonomy" id="48095"/>
    <lineage>
        <taxon>Eukaryota</taxon>
        <taxon>Fungi</taxon>
        <taxon>Dikarya</taxon>
        <taxon>Ascomycota</taxon>
        <taxon>Pezizomycotina</taxon>
        <taxon>Dothideomycetes</taxon>
        <taxon>Pleosporomycetidae</taxon>
        <taxon>Pleosporales</taxon>
        <taxon>Pleosporineae</taxon>
        <taxon>Pleosporaceae</taxon>
        <taxon>Alternaria</taxon>
        <taxon>Alternaria sect. Porri</taxon>
    </lineage>
</organism>
<proteinExistence type="predicted"/>
<feature type="compositionally biased region" description="Polar residues" evidence="1">
    <location>
        <begin position="157"/>
        <end position="166"/>
    </location>
</feature>
<protein>
    <submittedName>
        <fullName evidence="2">Uncharacterized protein</fullName>
    </submittedName>
</protein>
<reference evidence="2 3" key="1">
    <citation type="submission" date="2024-09" db="EMBL/GenBank/DDBJ databases">
        <title>T2T genomes of carrot and Alternaria dauci and their utility for understanding host-pathogen interaction during carrot leaf blight disease.</title>
        <authorList>
            <person name="Liu W."/>
            <person name="Xu S."/>
            <person name="Ou C."/>
            <person name="Liu X."/>
            <person name="Zhuang F."/>
            <person name="Deng X.W."/>
        </authorList>
    </citation>
    <scope>NUCLEOTIDE SEQUENCE [LARGE SCALE GENOMIC DNA]</scope>
    <source>
        <strain evidence="2 3">A2016</strain>
    </source>
</reference>
<evidence type="ECO:0000313" key="3">
    <source>
        <dbReference type="Proteomes" id="UP001578633"/>
    </source>
</evidence>
<feature type="compositionally biased region" description="Basic and acidic residues" evidence="1">
    <location>
        <begin position="108"/>
        <end position="128"/>
    </location>
</feature>
<evidence type="ECO:0000313" key="2">
    <source>
        <dbReference type="EMBL" id="KAL1800812.1"/>
    </source>
</evidence>
<dbReference type="GeneID" id="96081476"/>
<sequence length="182" mass="18665">MVDTSHSRSVRGTLSNPKTKEATNSTNSNPDLGDGTSLKPPNDDKKSFPSNDSAPPAGQGNDTPSASSSSSSSSDSAPTVSDPYRKAGTSAGGGDKKAIGNGGNVEGRNMEDGKQGGKKSEATDDLPHSKKVRGTLANNDGAKVNRTQLGDPASLKAETSTTNDMGRQTEREGQDKSGKSKL</sequence>
<evidence type="ECO:0000256" key="1">
    <source>
        <dbReference type="SAM" id="MobiDB-lite"/>
    </source>
</evidence>
<feature type="compositionally biased region" description="Low complexity" evidence="1">
    <location>
        <begin position="62"/>
        <end position="82"/>
    </location>
</feature>
<accession>A0ABR3UWG5</accession>
<dbReference type="RefSeq" id="XP_069311396.1">
    <property type="nucleotide sequence ID" value="XM_069446414.1"/>
</dbReference>
<name>A0ABR3UWG5_9PLEO</name>